<proteinExistence type="predicted"/>
<dbReference type="GO" id="GO:0031593">
    <property type="term" value="F:polyubiquitin modification-dependent protein binding"/>
    <property type="evidence" value="ECO:0007669"/>
    <property type="project" value="TreeGrafter"/>
</dbReference>
<dbReference type="PANTHER" id="PTHR31728:SF5">
    <property type="entry name" value="OS07G0540200 PROTEIN"/>
    <property type="match status" value="1"/>
</dbReference>
<dbReference type="PRINTS" id="PR02051">
    <property type="entry name" value="PROTEINF175"/>
</dbReference>
<organism evidence="2">
    <name type="scientific">Ziziphus jujuba</name>
    <name type="common">Chinese jujube</name>
    <name type="synonym">Ziziphus sativa</name>
    <dbReference type="NCBI Taxonomy" id="326968"/>
    <lineage>
        <taxon>Eukaryota</taxon>
        <taxon>Viridiplantae</taxon>
        <taxon>Streptophyta</taxon>
        <taxon>Embryophyta</taxon>
        <taxon>Tracheophyta</taxon>
        <taxon>Spermatophyta</taxon>
        <taxon>Magnoliopsida</taxon>
        <taxon>eudicotyledons</taxon>
        <taxon>Gunneridae</taxon>
        <taxon>Pentapetalae</taxon>
        <taxon>rosids</taxon>
        <taxon>fabids</taxon>
        <taxon>Rosales</taxon>
        <taxon>Rhamnaceae</taxon>
        <taxon>Paliureae</taxon>
        <taxon>Ziziphus</taxon>
    </lineage>
</organism>
<dbReference type="RefSeq" id="XP_015897443.3">
    <property type="nucleotide sequence ID" value="XM_016041957.4"/>
</dbReference>
<dbReference type="InterPro" id="IPR023241">
    <property type="entry name" value="FAM175_plant"/>
</dbReference>
<dbReference type="KEGG" id="zju:107431080"/>
<evidence type="ECO:0000313" key="1">
    <source>
        <dbReference type="Proteomes" id="UP001652623"/>
    </source>
</evidence>
<gene>
    <name evidence="2 3" type="primary">LOC107431080</name>
</gene>
<name>A0A6P4AMN3_ZIZJJ</name>
<dbReference type="Pfam" id="PF21125">
    <property type="entry name" value="MPN_2A_DUB_like"/>
    <property type="match status" value="1"/>
</dbReference>
<dbReference type="GeneID" id="107431080"/>
<keyword evidence="1" id="KW-1185">Reference proteome</keyword>
<protein>
    <submittedName>
        <fullName evidence="2 3">Uncharacterized protein LOC107431080</fullName>
    </submittedName>
</protein>
<dbReference type="PRINTS" id="PR02054">
    <property type="entry name" value="FAM175PLANT"/>
</dbReference>
<evidence type="ECO:0000313" key="2">
    <source>
        <dbReference type="RefSeq" id="XP_015897442.3"/>
    </source>
</evidence>
<sequence>MDDLTLQKIAISGPTLASIIQRFSFSHGAVDGLLFGHVTHIAPSNLSDDHASSSSLSDSSSPIATITGFLCSGTTHSFYDSAGQIDPLTLRRLLGDLDQQHSLIGWFSGRRKTHIRPSFREFSVTSSLSSNTHLSFPVKNALGNTNLNPCVFLLLASPLQDQTIHTHEYRAYQFRTSTGSFEPKSIDIVNIGPAFRGHYGSFSPNSPFPILPCELRTSPMSEDQNDDTLGGMKLFSKDQRELDMCAEGFEVGRLSRLMGSEAVNYTAVLEDLYSKMLNKVESLARLAEKSSARVLEQENHNRKLRYKVARSAALE</sequence>
<evidence type="ECO:0000313" key="3">
    <source>
        <dbReference type="RefSeq" id="XP_015897443.3"/>
    </source>
</evidence>
<dbReference type="Proteomes" id="UP001652623">
    <property type="component" value="Chromosome 6"/>
</dbReference>
<dbReference type="RefSeq" id="XP_015897442.3">
    <property type="nucleotide sequence ID" value="XM_016041956.4"/>
</dbReference>
<dbReference type="PANTHER" id="PTHR31728">
    <property type="entry name" value="ABRAXAS FAMILY MEMBER"/>
    <property type="match status" value="1"/>
</dbReference>
<dbReference type="GO" id="GO:0005634">
    <property type="term" value="C:nucleus"/>
    <property type="evidence" value="ECO:0007669"/>
    <property type="project" value="TreeGrafter"/>
</dbReference>
<dbReference type="InterPro" id="IPR023238">
    <property type="entry name" value="FAM175"/>
</dbReference>
<accession>A0A6P4AMN3</accession>
<reference evidence="2 3" key="1">
    <citation type="submission" date="2025-05" db="UniProtKB">
        <authorList>
            <consortium name="RefSeq"/>
        </authorList>
    </citation>
    <scope>IDENTIFICATION</scope>
    <source>
        <tissue evidence="2 3">Seedling</tissue>
    </source>
</reference>
<dbReference type="CDD" id="cd23656">
    <property type="entry name" value="Abraxas_plant"/>
    <property type="match status" value="1"/>
</dbReference>
<dbReference type="AlphaFoldDB" id="A0A6P4AMN3"/>